<evidence type="ECO:0000256" key="5">
    <source>
        <dbReference type="ARBA" id="ARBA00023274"/>
    </source>
</evidence>
<evidence type="ECO:0000256" key="9">
    <source>
        <dbReference type="RuleBase" id="RU004006"/>
    </source>
</evidence>
<evidence type="ECO:0000256" key="10">
    <source>
        <dbReference type="RuleBase" id="RU004008"/>
    </source>
</evidence>
<dbReference type="NCBIfam" id="TIGR01044">
    <property type="entry name" value="rplV_bact"/>
    <property type="match status" value="1"/>
</dbReference>
<evidence type="ECO:0000256" key="7">
    <source>
        <dbReference type="HAMAP-Rule" id="MF_01331"/>
    </source>
</evidence>
<dbReference type="GO" id="GO:0006412">
    <property type="term" value="P:translation"/>
    <property type="evidence" value="ECO:0007669"/>
    <property type="project" value="UniProtKB-UniRule"/>
</dbReference>
<dbReference type="GO" id="GO:0003735">
    <property type="term" value="F:structural constituent of ribosome"/>
    <property type="evidence" value="ECO:0007669"/>
    <property type="project" value="InterPro"/>
</dbReference>
<comment type="function">
    <text evidence="7">The globular domain of the protein is located near the polypeptide exit tunnel on the outside of the subunit, while an extended beta-hairpin is found that lines the wall of the exit tunnel in the center of the 70S ribosome.</text>
</comment>
<dbReference type="Proteomes" id="UP000178444">
    <property type="component" value="Unassembled WGS sequence"/>
</dbReference>
<dbReference type="HAMAP" id="MF_01331_B">
    <property type="entry name" value="Ribosomal_uL22_B"/>
    <property type="match status" value="1"/>
</dbReference>
<dbReference type="Gene3D" id="3.90.470.10">
    <property type="entry name" value="Ribosomal protein L22/L17"/>
    <property type="match status" value="1"/>
</dbReference>
<dbReference type="PANTHER" id="PTHR13501">
    <property type="entry name" value="CHLOROPLAST 50S RIBOSOMAL PROTEIN L22-RELATED"/>
    <property type="match status" value="1"/>
</dbReference>
<keyword evidence="4 7" id="KW-0689">Ribosomal protein</keyword>
<gene>
    <name evidence="7" type="primary">rplV</name>
    <name evidence="11" type="ORF">A2941_03200</name>
</gene>
<dbReference type="InterPro" id="IPR001063">
    <property type="entry name" value="Ribosomal_uL22"/>
</dbReference>
<comment type="function">
    <text evidence="7 10">This protein binds specifically to 23S rRNA; its binding is stimulated by other ribosomal proteins, e.g., L4, L17, and L20. It is important during the early stages of 50S assembly. It makes multiple contacts with different domains of the 23S rRNA in the assembled 50S subunit and ribosome.</text>
</comment>
<dbReference type="GO" id="GO:0022625">
    <property type="term" value="C:cytosolic large ribosomal subunit"/>
    <property type="evidence" value="ECO:0007669"/>
    <property type="project" value="TreeGrafter"/>
</dbReference>
<dbReference type="AlphaFoldDB" id="A0A1F8GRF7"/>
<dbReference type="Pfam" id="PF00237">
    <property type="entry name" value="Ribosomal_L22"/>
    <property type="match status" value="1"/>
</dbReference>
<proteinExistence type="inferred from homology"/>
<evidence type="ECO:0000256" key="1">
    <source>
        <dbReference type="ARBA" id="ARBA00009451"/>
    </source>
</evidence>
<evidence type="ECO:0000256" key="6">
    <source>
        <dbReference type="ARBA" id="ARBA00035207"/>
    </source>
</evidence>
<evidence type="ECO:0000256" key="8">
    <source>
        <dbReference type="RuleBase" id="RU004005"/>
    </source>
</evidence>
<keyword evidence="5 7" id="KW-0687">Ribonucleoprotein</keyword>
<dbReference type="CDD" id="cd00336">
    <property type="entry name" value="Ribosomal_L22"/>
    <property type="match status" value="1"/>
</dbReference>
<reference evidence="11 12" key="1">
    <citation type="journal article" date="2016" name="Nat. Commun.">
        <title>Thousands of microbial genomes shed light on interconnected biogeochemical processes in an aquifer system.</title>
        <authorList>
            <person name="Anantharaman K."/>
            <person name="Brown C.T."/>
            <person name="Hug L.A."/>
            <person name="Sharon I."/>
            <person name="Castelle C.J."/>
            <person name="Probst A.J."/>
            <person name="Thomas B.C."/>
            <person name="Singh A."/>
            <person name="Wilkins M.J."/>
            <person name="Karaoz U."/>
            <person name="Brodie E.L."/>
            <person name="Williams K.H."/>
            <person name="Hubbard S.S."/>
            <person name="Banfield J.F."/>
        </authorList>
    </citation>
    <scope>NUCLEOTIDE SEQUENCE [LARGE SCALE GENOMIC DNA]</scope>
</reference>
<comment type="subunit">
    <text evidence="7 9">Part of the 50S ribosomal subunit.</text>
</comment>
<comment type="caution">
    <text evidence="11">The sequence shown here is derived from an EMBL/GenBank/DDBJ whole genome shotgun (WGS) entry which is preliminary data.</text>
</comment>
<dbReference type="InterPro" id="IPR005727">
    <property type="entry name" value="Ribosomal_uL22_bac/chlpt-type"/>
</dbReference>
<dbReference type="PANTHER" id="PTHR13501:SF8">
    <property type="entry name" value="LARGE RIBOSOMAL SUBUNIT PROTEIN UL22M"/>
    <property type="match status" value="1"/>
</dbReference>
<sequence length="168" mass="19090">MATVKAQLMNARLAPRKVRLIVNLVKGKNAQAALEQLAFVIRRPAEPIAKLIKSAIANATNNFNMVASNLYIKDFYVDEGVKLKRYRPAGFGRTREVHKKTSNIHLILAEKVPGLKSEAVKKKEEKHEHKIDVQIKSKTDKPEIKTELGKKDKTRGGFMRKMFQRKSI</sequence>
<keyword evidence="2 7" id="KW-0699">rRNA-binding</keyword>
<evidence type="ECO:0000313" key="11">
    <source>
        <dbReference type="EMBL" id="OGN28005.1"/>
    </source>
</evidence>
<dbReference type="GO" id="GO:0019843">
    <property type="term" value="F:rRNA binding"/>
    <property type="evidence" value="ECO:0007669"/>
    <property type="project" value="UniProtKB-UniRule"/>
</dbReference>
<name>A0A1F8GRF7_9BACT</name>
<evidence type="ECO:0000256" key="4">
    <source>
        <dbReference type="ARBA" id="ARBA00022980"/>
    </source>
</evidence>
<dbReference type="EMBL" id="MGKO01000004">
    <property type="protein sequence ID" value="OGN28005.1"/>
    <property type="molecule type" value="Genomic_DNA"/>
</dbReference>
<dbReference type="InterPro" id="IPR047867">
    <property type="entry name" value="Ribosomal_uL22_bac/org-type"/>
</dbReference>
<evidence type="ECO:0000256" key="2">
    <source>
        <dbReference type="ARBA" id="ARBA00022730"/>
    </source>
</evidence>
<dbReference type="InterPro" id="IPR036394">
    <property type="entry name" value="Ribosomal_uL22_sf"/>
</dbReference>
<organism evidence="11 12">
    <name type="scientific">Candidatus Yanofskybacteria bacterium RIFCSPLOWO2_01_FULL_49_17</name>
    <dbReference type="NCBI Taxonomy" id="1802700"/>
    <lineage>
        <taxon>Bacteria</taxon>
        <taxon>Candidatus Yanofskyibacteriota</taxon>
    </lineage>
</organism>
<keyword evidence="3 7" id="KW-0694">RNA-binding</keyword>
<accession>A0A1F8GRF7</accession>
<evidence type="ECO:0000313" key="12">
    <source>
        <dbReference type="Proteomes" id="UP000178444"/>
    </source>
</evidence>
<protein>
    <recommendedName>
        <fullName evidence="6 7">Large ribosomal subunit protein uL22</fullName>
    </recommendedName>
</protein>
<comment type="similarity">
    <text evidence="1 7 8">Belongs to the universal ribosomal protein uL22 family.</text>
</comment>
<dbReference type="SUPFAM" id="SSF54843">
    <property type="entry name" value="Ribosomal protein L22"/>
    <property type="match status" value="1"/>
</dbReference>
<evidence type="ECO:0000256" key="3">
    <source>
        <dbReference type="ARBA" id="ARBA00022884"/>
    </source>
</evidence>